<sequence length="239" mass="26276">MNLFILVVSSIAVLFASGTGAGTIDHDKVKPIPQPEPVTVSEKAGVKFKPQLTIDLGCDTYAAVNTEGETSGDLKPAGYLGDCKISVLGSQVYGRAAWHNDIWAIMYAWYFPKGFWQSFPVRRHDWANVVVWIDNPALESPKILGLSYSKGDDRYGNIAPVPGFAINGTHPKFLRNLQILAGAPYLTYTLVGGKTQDLIMWDQLPDAAQAALNTTDFGNAEVPFIDEHFTEKLEKAWPF</sequence>
<dbReference type="InterPro" id="IPR008701">
    <property type="entry name" value="NPP1"/>
</dbReference>
<gene>
    <name evidence="6" type="ORF">PHYBOEH_008605</name>
</gene>
<organism evidence="6 7">
    <name type="scientific">Phytophthora boehmeriae</name>
    <dbReference type="NCBI Taxonomy" id="109152"/>
    <lineage>
        <taxon>Eukaryota</taxon>
        <taxon>Sar</taxon>
        <taxon>Stramenopiles</taxon>
        <taxon>Oomycota</taxon>
        <taxon>Peronosporomycetes</taxon>
        <taxon>Peronosporales</taxon>
        <taxon>Peronosporaceae</taxon>
        <taxon>Phytophthora</taxon>
    </lineage>
</organism>
<reference evidence="6" key="1">
    <citation type="submission" date="2021-02" db="EMBL/GenBank/DDBJ databases">
        <authorList>
            <person name="Palmer J.M."/>
        </authorList>
    </citation>
    <scope>NUCLEOTIDE SEQUENCE</scope>
    <source>
        <strain evidence="6">SCRP23</strain>
    </source>
</reference>
<comment type="similarity">
    <text evidence="2">Belongs to the Necrosis inducing protein (NPP1) family.</text>
</comment>
<comment type="subcellular location">
    <subcellularLocation>
        <location evidence="1">Secreted</location>
    </subcellularLocation>
</comment>
<evidence type="ECO:0000256" key="2">
    <source>
        <dbReference type="ARBA" id="ARBA00009520"/>
    </source>
</evidence>
<protein>
    <recommendedName>
        <fullName evidence="8">Nep1-like protein</fullName>
    </recommendedName>
</protein>
<evidence type="ECO:0000313" key="7">
    <source>
        <dbReference type="Proteomes" id="UP000693981"/>
    </source>
</evidence>
<evidence type="ECO:0000256" key="4">
    <source>
        <dbReference type="ARBA" id="ARBA00023026"/>
    </source>
</evidence>
<dbReference type="Proteomes" id="UP000693981">
    <property type="component" value="Unassembled WGS sequence"/>
</dbReference>
<evidence type="ECO:0000313" key="6">
    <source>
        <dbReference type="EMBL" id="KAG7386752.1"/>
    </source>
</evidence>
<dbReference type="EMBL" id="JAGDFL010000502">
    <property type="protein sequence ID" value="KAG7386752.1"/>
    <property type="molecule type" value="Genomic_DNA"/>
</dbReference>
<keyword evidence="5" id="KW-0732">Signal</keyword>
<dbReference type="OrthoDB" id="89086at2759"/>
<dbReference type="PIRSF" id="PIRSF029958">
    <property type="entry name" value="Necrosis-inducing_protein"/>
    <property type="match status" value="1"/>
</dbReference>
<evidence type="ECO:0008006" key="8">
    <source>
        <dbReference type="Google" id="ProtNLM"/>
    </source>
</evidence>
<comment type="caution">
    <text evidence="6">The sequence shown here is derived from an EMBL/GenBank/DDBJ whole genome shotgun (WGS) entry which is preliminary data.</text>
</comment>
<dbReference type="PANTHER" id="PTHR33657:SF8">
    <property type="entry name" value="DOMAIN PROTEIN, PUTATIVE (AFU_ORTHOLOGUE AFUA_5G00600)-RELATED"/>
    <property type="match status" value="1"/>
</dbReference>
<accession>A0A8T1VZ24</accession>
<feature type="signal peptide" evidence="5">
    <location>
        <begin position="1"/>
        <end position="21"/>
    </location>
</feature>
<proteinExistence type="inferred from homology"/>
<dbReference type="Pfam" id="PF05630">
    <property type="entry name" value="NPP1"/>
    <property type="match status" value="1"/>
</dbReference>
<evidence type="ECO:0000256" key="5">
    <source>
        <dbReference type="SAM" id="SignalP"/>
    </source>
</evidence>
<dbReference type="GO" id="GO:0005576">
    <property type="term" value="C:extracellular region"/>
    <property type="evidence" value="ECO:0007669"/>
    <property type="project" value="UniProtKB-SubCell"/>
</dbReference>
<keyword evidence="7" id="KW-1185">Reference proteome</keyword>
<name>A0A8T1VZ24_9STRA</name>
<dbReference type="AlphaFoldDB" id="A0A8T1VZ24"/>
<keyword evidence="4" id="KW-0843">Virulence</keyword>
<keyword evidence="3" id="KW-0964">Secreted</keyword>
<evidence type="ECO:0000256" key="1">
    <source>
        <dbReference type="ARBA" id="ARBA00004613"/>
    </source>
</evidence>
<evidence type="ECO:0000256" key="3">
    <source>
        <dbReference type="ARBA" id="ARBA00022525"/>
    </source>
</evidence>
<feature type="chain" id="PRO_5035856578" description="Nep1-like protein" evidence="5">
    <location>
        <begin position="22"/>
        <end position="239"/>
    </location>
</feature>
<dbReference type="PANTHER" id="PTHR33657">
    <property type="entry name" value="DOMAIN PROTEIN, PUTATIVE (AFU_ORTHOLOGUE AFUA_5G00600)-RELATED"/>
    <property type="match status" value="1"/>
</dbReference>